<dbReference type="GO" id="GO:0015144">
    <property type="term" value="F:carbohydrate transmembrane transporter activity"/>
    <property type="evidence" value="ECO:0007669"/>
    <property type="project" value="InterPro"/>
</dbReference>
<keyword evidence="3" id="KW-0813">Transport</keyword>
<keyword evidence="4 7" id="KW-0812">Transmembrane</keyword>
<dbReference type="InterPro" id="IPR010651">
    <property type="entry name" value="Sugar_transport"/>
</dbReference>
<feature type="transmembrane region" description="Helical" evidence="7">
    <location>
        <begin position="6"/>
        <end position="24"/>
    </location>
</feature>
<evidence type="ECO:0000256" key="7">
    <source>
        <dbReference type="SAM" id="Phobius"/>
    </source>
</evidence>
<evidence type="ECO:0000256" key="2">
    <source>
        <dbReference type="ARBA" id="ARBA00006117"/>
    </source>
</evidence>
<evidence type="ECO:0000256" key="1">
    <source>
        <dbReference type="ARBA" id="ARBA00004141"/>
    </source>
</evidence>
<feature type="transmembrane region" description="Helical" evidence="7">
    <location>
        <begin position="31"/>
        <end position="48"/>
    </location>
</feature>
<name>A0A6N7VS37_9ACTO</name>
<dbReference type="PANTHER" id="PTHR16119:SF17">
    <property type="entry name" value="TRANSMEMBRANE PROTEIN 144"/>
    <property type="match status" value="1"/>
</dbReference>
<feature type="transmembrane region" description="Helical" evidence="7">
    <location>
        <begin position="266"/>
        <end position="288"/>
    </location>
</feature>
<evidence type="ECO:0000256" key="5">
    <source>
        <dbReference type="ARBA" id="ARBA00022989"/>
    </source>
</evidence>
<dbReference type="CDD" id="cd23110">
    <property type="entry name" value="GRP"/>
    <property type="match status" value="1"/>
</dbReference>
<feature type="transmembrane region" description="Helical" evidence="7">
    <location>
        <begin position="203"/>
        <end position="220"/>
    </location>
</feature>
<evidence type="ECO:0000256" key="3">
    <source>
        <dbReference type="ARBA" id="ARBA00022597"/>
    </source>
</evidence>
<feature type="transmembrane region" description="Helical" evidence="7">
    <location>
        <begin position="54"/>
        <end position="75"/>
    </location>
</feature>
<evidence type="ECO:0000256" key="4">
    <source>
        <dbReference type="ARBA" id="ARBA00022692"/>
    </source>
</evidence>
<dbReference type="EMBL" id="VULO01000003">
    <property type="protein sequence ID" value="MSS83770.1"/>
    <property type="molecule type" value="Genomic_DNA"/>
</dbReference>
<keyword evidence="3" id="KW-0762">Sugar transport</keyword>
<organism evidence="8 9">
    <name type="scientific">Scrofimicrobium canadense</name>
    <dbReference type="NCBI Taxonomy" id="2652290"/>
    <lineage>
        <taxon>Bacteria</taxon>
        <taxon>Bacillati</taxon>
        <taxon>Actinomycetota</taxon>
        <taxon>Actinomycetes</taxon>
        <taxon>Actinomycetales</taxon>
        <taxon>Actinomycetaceae</taxon>
        <taxon>Scrofimicrobium</taxon>
    </lineage>
</organism>
<dbReference type="GO" id="GO:0016020">
    <property type="term" value="C:membrane"/>
    <property type="evidence" value="ECO:0007669"/>
    <property type="project" value="UniProtKB-SubCell"/>
</dbReference>
<dbReference type="PANTHER" id="PTHR16119">
    <property type="entry name" value="TRANSMEMBRANE PROTEIN 144"/>
    <property type="match status" value="1"/>
</dbReference>
<feature type="transmembrane region" description="Helical" evidence="7">
    <location>
        <begin position="297"/>
        <end position="317"/>
    </location>
</feature>
<gene>
    <name evidence="8" type="ORF">FYJ24_03150</name>
</gene>
<feature type="transmembrane region" description="Helical" evidence="7">
    <location>
        <begin position="178"/>
        <end position="197"/>
    </location>
</feature>
<accession>A0A6N7VS37</accession>
<sequence length="322" mass="34408">MILVALLPSVAFGCMSLLTMKLQGDQRQQTLGMMLGGLIVALVLWPFSGGMISLHLWLIAMGCGFMLGMGIHFQIMSFHVLGVSRTMPISTASQLILMSVLGVLVLGEWRAPGALPVGIVALVCLVFGVIATTWTEKSPSLAADQSAIEGIAFAPAPTAVPPESPRQEKVVLDWPKGILYLVLSTLPLVLYLIILRWFDIDAIKGFLPLVLGAAVAGLLFSFPQFSPHLGKRDTRWQRSTLWQLIPGLVWCAGLAIMQYATEQVGVATGFTLSQLGVIISTVGGITLLGEKRSRKELWVLSVGIVLLVVGAILVGVAKGLDA</sequence>
<dbReference type="Pfam" id="PF06800">
    <property type="entry name" value="Sugar_transport"/>
    <property type="match status" value="2"/>
</dbReference>
<feature type="transmembrane region" description="Helical" evidence="7">
    <location>
        <begin position="241"/>
        <end position="260"/>
    </location>
</feature>
<keyword evidence="5 7" id="KW-1133">Transmembrane helix</keyword>
<keyword evidence="6 7" id="KW-0472">Membrane</keyword>
<feature type="transmembrane region" description="Helical" evidence="7">
    <location>
        <begin position="113"/>
        <end position="134"/>
    </location>
</feature>
<comment type="similarity">
    <text evidence="2">Belongs to the GRP transporter (TC 2.A.7.5) family.</text>
</comment>
<dbReference type="RefSeq" id="WP_154543523.1">
    <property type="nucleotide sequence ID" value="NZ_VULO01000003.1"/>
</dbReference>
<dbReference type="AlphaFoldDB" id="A0A6N7VS37"/>
<protein>
    <submittedName>
        <fullName evidence="8">Multidrug DMT transporter permease</fullName>
    </submittedName>
</protein>
<evidence type="ECO:0000313" key="9">
    <source>
        <dbReference type="Proteomes" id="UP000470875"/>
    </source>
</evidence>
<feature type="transmembrane region" description="Helical" evidence="7">
    <location>
        <begin position="87"/>
        <end position="107"/>
    </location>
</feature>
<reference evidence="8 9" key="1">
    <citation type="submission" date="2019-08" db="EMBL/GenBank/DDBJ databases">
        <title>In-depth cultivation of the pig gut microbiome towards novel bacterial diversity and tailored functional studies.</title>
        <authorList>
            <person name="Wylensek D."/>
            <person name="Hitch T.C.A."/>
            <person name="Clavel T."/>
        </authorList>
    </citation>
    <scope>NUCLEOTIDE SEQUENCE [LARGE SCALE GENOMIC DNA]</scope>
    <source>
        <strain evidence="8 9">WB03_NA08</strain>
    </source>
</reference>
<evidence type="ECO:0000256" key="6">
    <source>
        <dbReference type="ARBA" id="ARBA00023136"/>
    </source>
</evidence>
<evidence type="ECO:0000313" key="8">
    <source>
        <dbReference type="EMBL" id="MSS83770.1"/>
    </source>
</evidence>
<proteinExistence type="inferred from homology"/>
<comment type="subcellular location">
    <subcellularLocation>
        <location evidence="1">Membrane</location>
        <topology evidence="1">Multi-pass membrane protein</topology>
    </subcellularLocation>
</comment>
<keyword evidence="9" id="KW-1185">Reference proteome</keyword>
<comment type="caution">
    <text evidence="8">The sequence shown here is derived from an EMBL/GenBank/DDBJ whole genome shotgun (WGS) entry which is preliminary data.</text>
</comment>
<dbReference type="Proteomes" id="UP000470875">
    <property type="component" value="Unassembled WGS sequence"/>
</dbReference>